<comment type="cofactor">
    <cofactor evidence="1">
        <name>FAD</name>
        <dbReference type="ChEBI" id="CHEBI:57692"/>
    </cofactor>
</comment>
<dbReference type="InterPro" id="IPR051169">
    <property type="entry name" value="NADH-Q_oxidoreductase"/>
</dbReference>
<evidence type="ECO:0000259" key="7">
    <source>
        <dbReference type="Pfam" id="PF07992"/>
    </source>
</evidence>
<keyword evidence="9" id="KW-1185">Reference proteome</keyword>
<dbReference type="SUPFAM" id="SSF51905">
    <property type="entry name" value="FAD/NAD(P)-binding domain"/>
    <property type="match status" value="1"/>
</dbReference>
<proteinExistence type="inferred from homology"/>
<evidence type="ECO:0000313" key="8">
    <source>
        <dbReference type="EMBL" id="MRD47955.1"/>
    </source>
</evidence>
<keyword evidence="3" id="KW-0285">Flavoprotein</keyword>
<evidence type="ECO:0000313" key="9">
    <source>
        <dbReference type="Proteomes" id="UP000487350"/>
    </source>
</evidence>
<organism evidence="8 9">
    <name type="scientific">Caenimonas koreensis DSM 17982</name>
    <dbReference type="NCBI Taxonomy" id="1121255"/>
    <lineage>
        <taxon>Bacteria</taxon>
        <taxon>Pseudomonadati</taxon>
        <taxon>Pseudomonadota</taxon>
        <taxon>Betaproteobacteria</taxon>
        <taxon>Burkholderiales</taxon>
        <taxon>Comamonadaceae</taxon>
        <taxon>Caenimonas</taxon>
    </lineage>
</organism>
<feature type="transmembrane region" description="Helical" evidence="6">
    <location>
        <begin position="369"/>
        <end position="389"/>
    </location>
</feature>
<evidence type="ECO:0000256" key="6">
    <source>
        <dbReference type="SAM" id="Phobius"/>
    </source>
</evidence>
<evidence type="ECO:0000256" key="3">
    <source>
        <dbReference type="ARBA" id="ARBA00022630"/>
    </source>
</evidence>
<dbReference type="Proteomes" id="UP000487350">
    <property type="component" value="Unassembled WGS sequence"/>
</dbReference>
<comment type="similarity">
    <text evidence="2">Belongs to the NADH dehydrogenase family.</text>
</comment>
<dbReference type="EMBL" id="WJBU01000010">
    <property type="protein sequence ID" value="MRD47955.1"/>
    <property type="molecule type" value="Genomic_DNA"/>
</dbReference>
<evidence type="ECO:0000256" key="2">
    <source>
        <dbReference type="ARBA" id="ARBA00005272"/>
    </source>
</evidence>
<dbReference type="Pfam" id="PF07992">
    <property type="entry name" value="Pyr_redox_2"/>
    <property type="match status" value="1"/>
</dbReference>
<dbReference type="PANTHER" id="PTHR42913:SF3">
    <property type="entry name" value="64 KDA MITOCHONDRIAL NADH DEHYDROGENASE (EUROFUNG)"/>
    <property type="match status" value="1"/>
</dbReference>
<dbReference type="InterPro" id="IPR036188">
    <property type="entry name" value="FAD/NAD-bd_sf"/>
</dbReference>
<dbReference type="InterPro" id="IPR023753">
    <property type="entry name" value="FAD/NAD-binding_dom"/>
</dbReference>
<reference evidence="8 9" key="1">
    <citation type="submission" date="2019-11" db="EMBL/GenBank/DDBJ databases">
        <title>Caenimonas koreensis gen. nov., sp. nov., isolated from activated sludge.</title>
        <authorList>
            <person name="Seung H.R."/>
        </authorList>
    </citation>
    <scope>NUCLEOTIDE SEQUENCE [LARGE SCALE GENOMIC DNA]</scope>
    <source>
        <strain evidence="8 9">EMB320</strain>
    </source>
</reference>
<protein>
    <submittedName>
        <fullName evidence="8">NAD(P)/FAD-dependent oxidoreductase</fullName>
    </submittedName>
</protein>
<keyword evidence="4" id="KW-0274">FAD</keyword>
<comment type="caution">
    <text evidence="8">The sequence shown here is derived from an EMBL/GenBank/DDBJ whole genome shotgun (WGS) entry which is preliminary data.</text>
</comment>
<evidence type="ECO:0000256" key="1">
    <source>
        <dbReference type="ARBA" id="ARBA00001974"/>
    </source>
</evidence>
<keyword evidence="6" id="KW-1133">Transmembrane helix</keyword>
<dbReference type="AlphaFoldDB" id="A0A844AUC1"/>
<name>A0A844AUC1_9BURK</name>
<dbReference type="OrthoDB" id="9781621at2"/>
<sequence length="443" mass="48121">MHTQAPIIKTIAIAGGGFAGTTLARAIQNRLRAGWQVVLVSEESYTTFNPMLAEVVGAAIFPEHVIVPIREIVPATRFIMGRVQHVDTAMQVLVCSTLAGPLEIAFDHLVLAFGQRANLSIIPGLAEYALPLKLVGDAMHIRNQLLQRLAHMELVSDEHRRRSLGHFVVIGGGFSGVEVAGAIADFIRSARRSYRRVNADELRISLLHDTDCLLPELPARLGKVAASSLRLRGVDVRLGTRAARVDAHGVELDDGTWLAANTVVCTIGTSANPLVEQLAVKTLRGRIVTAPNGRVAGVPGLWAIGDCAATVNAADGRPCPPTAQFAIAQAEHLARNLIAHIDGRVTLAFRHRSRGMMATTGHHKGVAQVFGIALTGLPAWMLWRAYYLMRMPTPGRKLRIWVEWTWSLFFPADITHLRFTRTAGVDAPLDQRVPAHPAPIPKT</sequence>
<dbReference type="Gene3D" id="3.50.50.100">
    <property type="match status" value="1"/>
</dbReference>
<accession>A0A844AUC1</accession>
<keyword evidence="6" id="KW-0812">Transmembrane</keyword>
<dbReference type="GO" id="GO:0003955">
    <property type="term" value="F:NAD(P)H dehydrogenase (quinone) activity"/>
    <property type="evidence" value="ECO:0007669"/>
    <property type="project" value="TreeGrafter"/>
</dbReference>
<keyword evidence="5" id="KW-0560">Oxidoreductase</keyword>
<dbReference type="PRINTS" id="PR00368">
    <property type="entry name" value="FADPNR"/>
</dbReference>
<evidence type="ECO:0000256" key="4">
    <source>
        <dbReference type="ARBA" id="ARBA00022827"/>
    </source>
</evidence>
<keyword evidence="6" id="KW-0472">Membrane</keyword>
<dbReference type="PANTHER" id="PTHR42913">
    <property type="entry name" value="APOPTOSIS-INDUCING FACTOR 1"/>
    <property type="match status" value="1"/>
</dbReference>
<feature type="domain" description="FAD/NAD(P)-binding" evidence="7">
    <location>
        <begin position="10"/>
        <end position="330"/>
    </location>
</feature>
<dbReference type="GO" id="GO:0019646">
    <property type="term" value="P:aerobic electron transport chain"/>
    <property type="evidence" value="ECO:0007669"/>
    <property type="project" value="TreeGrafter"/>
</dbReference>
<evidence type="ECO:0000256" key="5">
    <source>
        <dbReference type="ARBA" id="ARBA00023002"/>
    </source>
</evidence>
<gene>
    <name evidence="8" type="ORF">GHT07_11745</name>
</gene>